<name>A0A1M4EQZ6_9ACTN</name>
<organism evidence="1">
    <name type="scientific">Nonomuraea gerenzanensis</name>
    <dbReference type="NCBI Taxonomy" id="93944"/>
    <lineage>
        <taxon>Bacteria</taxon>
        <taxon>Bacillati</taxon>
        <taxon>Actinomycetota</taxon>
        <taxon>Actinomycetes</taxon>
        <taxon>Streptosporangiales</taxon>
        <taxon>Streptosporangiaceae</taxon>
        <taxon>Nonomuraea</taxon>
    </lineage>
</organism>
<reference evidence="1" key="1">
    <citation type="submission" date="2016-04" db="EMBL/GenBank/DDBJ databases">
        <authorList>
            <person name="Evans L.H."/>
            <person name="Alamgir A."/>
            <person name="Owens N."/>
            <person name="Weber N.D."/>
            <person name="Virtaneva K."/>
            <person name="Barbian K."/>
            <person name="Babar A."/>
            <person name="Rosenke K."/>
        </authorList>
    </citation>
    <scope>NUCLEOTIDE SEQUENCE</scope>
    <source>
        <strain evidence="1">Nono1</strain>
    </source>
</reference>
<gene>
    <name evidence="1" type="ORF">BN4615_P10764</name>
</gene>
<dbReference type="EMBL" id="LT559118">
    <property type="protein sequence ID" value="SBP01248.1"/>
    <property type="molecule type" value="Genomic_DNA"/>
</dbReference>
<proteinExistence type="predicted"/>
<dbReference type="AlphaFoldDB" id="A0A1M4EQZ6"/>
<protein>
    <submittedName>
        <fullName evidence="1">Uncharacterized protein</fullName>
    </submittedName>
</protein>
<accession>A0A1M4EQZ6</accession>
<sequence length="48" mass="5278">MYELCVAGGLSFVRRTDGDQAEHVLESHWMSTWAARALWVQIVTGAAG</sequence>
<evidence type="ECO:0000313" key="1">
    <source>
        <dbReference type="EMBL" id="SBP01248.1"/>
    </source>
</evidence>